<evidence type="ECO:0000256" key="7">
    <source>
        <dbReference type="ARBA" id="ARBA00023239"/>
    </source>
</evidence>
<evidence type="ECO:0000256" key="10">
    <source>
        <dbReference type="ARBA" id="ARBA00044906"/>
    </source>
</evidence>
<evidence type="ECO:0000256" key="12">
    <source>
        <dbReference type="PIRSR" id="PIRSR001365-1"/>
    </source>
</evidence>
<feature type="active site" description="Schiff-base intermediate with substrate" evidence="12">
    <location>
        <position position="174"/>
    </location>
</feature>
<dbReference type="InterPro" id="IPR013785">
    <property type="entry name" value="Aldolase_TIM"/>
</dbReference>
<dbReference type="Gene3D" id="3.20.20.70">
    <property type="entry name" value="Aldolase class I"/>
    <property type="match status" value="1"/>
</dbReference>
<keyword evidence="14" id="KW-1185">Reference proteome</keyword>
<keyword evidence="7 11" id="KW-0456">Lyase</keyword>
<comment type="catalytic activity">
    <reaction evidence="10">
        <text>aceneuramate = aldehydo-N-acetyl-D-mannosamine + pyruvate</text>
        <dbReference type="Rhea" id="RHEA:23296"/>
        <dbReference type="ChEBI" id="CHEBI:15361"/>
        <dbReference type="ChEBI" id="CHEBI:17122"/>
        <dbReference type="ChEBI" id="CHEBI:173083"/>
        <dbReference type="EC" id="4.1.3.3"/>
    </reaction>
</comment>
<evidence type="ECO:0000256" key="2">
    <source>
        <dbReference type="ARBA" id="ARBA00004878"/>
    </source>
</evidence>
<dbReference type="KEGG" id="pbar:105425148"/>
<proteinExistence type="inferred from homology"/>
<protein>
    <recommendedName>
        <fullName evidence="5">N-acetylneuraminate lyase</fullName>
        <ecNumber evidence="5">4.1.3.3</ecNumber>
    </recommendedName>
</protein>
<dbReference type="AlphaFoldDB" id="A0A6I9W647"/>
<comment type="subcellular location">
    <subcellularLocation>
        <location evidence="1">Cytoplasm</location>
    </subcellularLocation>
</comment>
<accession>A0A6I9W647</accession>
<gene>
    <name evidence="15" type="primary">LOC105425148</name>
</gene>
<evidence type="ECO:0000313" key="15">
    <source>
        <dbReference type="RefSeq" id="XP_011634062.1"/>
    </source>
</evidence>
<dbReference type="SUPFAM" id="SSF51569">
    <property type="entry name" value="Aldolase"/>
    <property type="match status" value="1"/>
</dbReference>
<evidence type="ECO:0000256" key="9">
    <source>
        <dbReference type="ARBA" id="ARBA00023277"/>
    </source>
</evidence>
<dbReference type="Proteomes" id="UP000504615">
    <property type="component" value="Unplaced"/>
</dbReference>
<dbReference type="GeneID" id="105425148"/>
<evidence type="ECO:0000256" key="11">
    <source>
        <dbReference type="PIRNR" id="PIRNR001365"/>
    </source>
</evidence>
<evidence type="ECO:0000256" key="4">
    <source>
        <dbReference type="ARBA" id="ARBA00011881"/>
    </source>
</evidence>
<dbReference type="SMART" id="SM01130">
    <property type="entry name" value="DHDPS"/>
    <property type="match status" value="1"/>
</dbReference>
<dbReference type="GO" id="GO:0008747">
    <property type="term" value="F:N-acetylneuraminate lyase activity"/>
    <property type="evidence" value="ECO:0007669"/>
    <property type="project" value="UniProtKB-EC"/>
</dbReference>
<reference evidence="15" key="1">
    <citation type="submission" date="2025-08" db="UniProtKB">
        <authorList>
            <consortium name="RefSeq"/>
        </authorList>
    </citation>
    <scope>IDENTIFICATION</scope>
</reference>
<evidence type="ECO:0000256" key="5">
    <source>
        <dbReference type="ARBA" id="ARBA00012911"/>
    </source>
</evidence>
<dbReference type="PIRSF" id="PIRSF001365">
    <property type="entry name" value="DHDPS"/>
    <property type="match status" value="1"/>
</dbReference>
<comment type="similarity">
    <text evidence="3">Belongs to the DapA family. NanA subfamily.</text>
</comment>
<dbReference type="OrthoDB" id="191315at2759"/>
<dbReference type="EC" id="4.1.3.3" evidence="5"/>
<dbReference type="GO" id="GO:0005737">
    <property type="term" value="C:cytoplasm"/>
    <property type="evidence" value="ECO:0007669"/>
    <property type="project" value="UniProtKB-SubCell"/>
</dbReference>
<evidence type="ECO:0000256" key="13">
    <source>
        <dbReference type="PIRSR" id="PIRSR001365-2"/>
    </source>
</evidence>
<organism evidence="14 15">
    <name type="scientific">Pogonomyrmex barbatus</name>
    <name type="common">red harvester ant</name>
    <dbReference type="NCBI Taxonomy" id="144034"/>
    <lineage>
        <taxon>Eukaryota</taxon>
        <taxon>Metazoa</taxon>
        <taxon>Ecdysozoa</taxon>
        <taxon>Arthropoda</taxon>
        <taxon>Hexapoda</taxon>
        <taxon>Insecta</taxon>
        <taxon>Pterygota</taxon>
        <taxon>Neoptera</taxon>
        <taxon>Endopterygota</taxon>
        <taxon>Hymenoptera</taxon>
        <taxon>Apocrita</taxon>
        <taxon>Aculeata</taxon>
        <taxon>Formicoidea</taxon>
        <taxon>Formicidae</taxon>
        <taxon>Myrmicinae</taxon>
        <taxon>Pogonomyrmex</taxon>
    </lineage>
</organism>
<evidence type="ECO:0000256" key="3">
    <source>
        <dbReference type="ARBA" id="ARBA00006324"/>
    </source>
</evidence>
<dbReference type="PRINTS" id="PR00146">
    <property type="entry name" value="DHPICSNTHASE"/>
</dbReference>
<comment type="pathway">
    <text evidence="2">Amino-sugar metabolism; N-acetylneuraminate degradation.</text>
</comment>
<keyword evidence="6" id="KW-0963">Cytoplasm</keyword>
<dbReference type="PANTHER" id="PTHR12128:SF21">
    <property type="entry name" value="N-ACETYLNEURAMINATE LYASE"/>
    <property type="match status" value="1"/>
</dbReference>
<feature type="binding site" evidence="13">
    <location>
        <position position="216"/>
    </location>
    <ligand>
        <name>pyruvate</name>
        <dbReference type="ChEBI" id="CHEBI:15361"/>
    </ligand>
</feature>
<keyword evidence="8" id="KW-0704">Schiff base</keyword>
<evidence type="ECO:0000256" key="6">
    <source>
        <dbReference type="ARBA" id="ARBA00022490"/>
    </source>
</evidence>
<evidence type="ECO:0000313" key="14">
    <source>
        <dbReference type="Proteomes" id="UP000504615"/>
    </source>
</evidence>
<feature type="active site" description="Proton donor/acceptor" evidence="12">
    <location>
        <position position="144"/>
    </location>
</feature>
<sequence length="313" mass="34388">MSRLSYTYRGLIAPVLTPFNNNGSLNLDIIPQYATYLAKKEIKGILVNGTSGEGMSMSVAERKLVTEAWVKAVGFKKTKLHLMIQVGGAPLPDVIELAKHASSLCVNSILCLPELYFKPTTPEQLIEYLQIIGNAAPKTPLLYYHIPMLTNVNIHMGQFLESIGDRIPSFVGIKFTSTNLEEGAQALCADNKKYAIFLGNDQLINAASALGMDSFISTSLNMFPELILDLLSACKNGDTLRAKDMQQKLSNIVVAITKHGIYRMQAMKKAMAFLTDIDTGLPRVPLKSISSEAVEIMTGDLTNLGYQPKIKHY</sequence>
<comment type="subunit">
    <text evidence="4">Homotetramer.</text>
</comment>
<evidence type="ECO:0000256" key="8">
    <source>
        <dbReference type="ARBA" id="ARBA00023270"/>
    </source>
</evidence>
<evidence type="ECO:0000256" key="1">
    <source>
        <dbReference type="ARBA" id="ARBA00004496"/>
    </source>
</evidence>
<dbReference type="Pfam" id="PF00701">
    <property type="entry name" value="DHDPS"/>
    <property type="match status" value="1"/>
</dbReference>
<dbReference type="PANTHER" id="PTHR12128">
    <property type="entry name" value="DIHYDRODIPICOLINATE SYNTHASE"/>
    <property type="match status" value="1"/>
</dbReference>
<dbReference type="InterPro" id="IPR002220">
    <property type="entry name" value="DapA-like"/>
</dbReference>
<name>A0A6I9W647_9HYME</name>
<keyword evidence="9" id="KW-0119">Carbohydrate metabolism</keyword>
<dbReference type="RefSeq" id="XP_011634062.1">
    <property type="nucleotide sequence ID" value="XM_011635760.1"/>
</dbReference>